<keyword evidence="6" id="KW-0418">Kinase</keyword>
<keyword evidence="9" id="KW-0472">Membrane</keyword>
<evidence type="ECO:0000256" key="2">
    <source>
        <dbReference type="ARBA" id="ARBA00012438"/>
    </source>
</evidence>
<name>A0ABN2M5P7_9MICO</name>
<evidence type="ECO:0000259" key="10">
    <source>
        <dbReference type="Pfam" id="PF02518"/>
    </source>
</evidence>
<accession>A0ABN2M5P7</accession>
<dbReference type="Pfam" id="PF07730">
    <property type="entry name" value="HisKA_3"/>
    <property type="match status" value="1"/>
</dbReference>
<comment type="catalytic activity">
    <reaction evidence="1">
        <text>ATP + protein L-histidine = ADP + protein N-phospho-L-histidine.</text>
        <dbReference type="EC" id="2.7.13.3"/>
    </reaction>
</comment>
<evidence type="ECO:0000259" key="11">
    <source>
        <dbReference type="Pfam" id="PF07730"/>
    </source>
</evidence>
<dbReference type="EC" id="2.7.13.3" evidence="2"/>
<keyword evidence="4" id="KW-0808">Transferase</keyword>
<evidence type="ECO:0000313" key="12">
    <source>
        <dbReference type="EMBL" id="GAA1810359.1"/>
    </source>
</evidence>
<keyword evidence="5" id="KW-0547">Nucleotide-binding</keyword>
<evidence type="ECO:0000256" key="3">
    <source>
        <dbReference type="ARBA" id="ARBA00022553"/>
    </source>
</evidence>
<dbReference type="Proteomes" id="UP001500002">
    <property type="component" value="Unassembled WGS sequence"/>
</dbReference>
<dbReference type="PANTHER" id="PTHR24421:SF10">
    <property type="entry name" value="NITRATE_NITRITE SENSOR PROTEIN NARQ"/>
    <property type="match status" value="1"/>
</dbReference>
<evidence type="ECO:0000256" key="7">
    <source>
        <dbReference type="ARBA" id="ARBA00022840"/>
    </source>
</evidence>
<dbReference type="InterPro" id="IPR050482">
    <property type="entry name" value="Sensor_HK_TwoCompSys"/>
</dbReference>
<evidence type="ECO:0000256" key="5">
    <source>
        <dbReference type="ARBA" id="ARBA00022741"/>
    </source>
</evidence>
<keyword evidence="3" id="KW-0597">Phosphoprotein</keyword>
<protein>
    <recommendedName>
        <fullName evidence="2">histidine kinase</fullName>
        <ecNumber evidence="2">2.7.13.3</ecNumber>
    </recommendedName>
</protein>
<reference evidence="13" key="1">
    <citation type="journal article" date="2019" name="Int. J. Syst. Evol. Microbiol.">
        <title>The Global Catalogue of Microorganisms (GCM) 10K type strain sequencing project: providing services to taxonomists for standard genome sequencing and annotation.</title>
        <authorList>
            <consortium name="The Broad Institute Genomics Platform"/>
            <consortium name="The Broad Institute Genome Sequencing Center for Infectious Disease"/>
            <person name="Wu L."/>
            <person name="Ma J."/>
        </authorList>
    </citation>
    <scope>NUCLEOTIDE SEQUENCE [LARGE SCALE GENOMIC DNA]</scope>
    <source>
        <strain evidence="13">JCM 14322</strain>
    </source>
</reference>
<feature type="transmembrane region" description="Helical" evidence="9">
    <location>
        <begin position="224"/>
        <end position="248"/>
    </location>
</feature>
<dbReference type="CDD" id="cd16917">
    <property type="entry name" value="HATPase_UhpB-NarQ-NarX-like"/>
    <property type="match status" value="1"/>
</dbReference>
<feature type="transmembrane region" description="Helical" evidence="9">
    <location>
        <begin position="21"/>
        <end position="50"/>
    </location>
</feature>
<keyword evidence="9" id="KW-1133">Transmembrane helix</keyword>
<dbReference type="InterPro" id="IPR036890">
    <property type="entry name" value="HATPase_C_sf"/>
</dbReference>
<keyword evidence="13" id="KW-1185">Reference proteome</keyword>
<comment type="caution">
    <text evidence="12">The sequence shown here is derived from an EMBL/GenBank/DDBJ whole genome shotgun (WGS) entry which is preliminary data.</text>
</comment>
<sequence>MPEGSATSGTLAVRTVAVRTVAVRTVAVVAAIALNAAMQVSGFLAAPAYLRPDPTWVTVHLFVAVVFALCAGAIWSTRGARAGIAALLMVVFPVAWIPQTFLNVVSSYGAVWPIVAGVELSWTVVLMLIVLSYPFGMFSGRFDRFVAVAMIVLSAAFFVATLLLRQPEADDCICVPNAYAITDDPVPWAIADLIYRGIGIPVVIVVSARLLLQWVRGSVPARAVAFIMPAALLSWTIMLVVIQAFRLAGTSADIVIDTVALFTVASIPIAYVAGVIHARNMRVRVADLMRITREGADRGQWAEALKTVLGDESMRVYWWDESSGRYADAAGETAEAHAAGEGTLAITSREGAPIAVILHDKVLTQNTRLLDGISSALRLTIDNSRLRAEVERTLEHVRQSRQRIAESAVTARKGLERDLHDGAQQRLVTLAITLRSVAERRNIVADPQLEAEVESAIEQLGDALAELRQLAHGIHPSLLSQGGLAMALPELAGRCPVPVEVVSDVGRLPEIVEVTAYFVASEALANVAKHAHASRAWLRIAHGDGQLVVTIRDNGAGGADATGSGMTGMADRVEAAGGTFEVESPRGAGTTVIARLPA</sequence>
<evidence type="ECO:0000256" key="8">
    <source>
        <dbReference type="ARBA" id="ARBA00023012"/>
    </source>
</evidence>
<proteinExistence type="predicted"/>
<feature type="domain" description="Signal transduction histidine kinase subgroup 3 dimerisation and phosphoacceptor" evidence="11">
    <location>
        <begin position="412"/>
        <end position="478"/>
    </location>
</feature>
<evidence type="ECO:0000256" key="4">
    <source>
        <dbReference type="ARBA" id="ARBA00022679"/>
    </source>
</evidence>
<keyword evidence="7" id="KW-0067">ATP-binding</keyword>
<feature type="domain" description="Histidine kinase/HSP90-like ATPase" evidence="10">
    <location>
        <begin position="515"/>
        <end position="597"/>
    </location>
</feature>
<feature type="transmembrane region" description="Helical" evidence="9">
    <location>
        <begin position="110"/>
        <end position="133"/>
    </location>
</feature>
<keyword evidence="8" id="KW-0902">Two-component regulatory system</keyword>
<dbReference type="EMBL" id="BAAANJ010000006">
    <property type="protein sequence ID" value="GAA1810359.1"/>
    <property type="molecule type" value="Genomic_DNA"/>
</dbReference>
<dbReference type="PANTHER" id="PTHR24421">
    <property type="entry name" value="NITRATE/NITRITE SENSOR PROTEIN NARX-RELATED"/>
    <property type="match status" value="1"/>
</dbReference>
<evidence type="ECO:0000256" key="1">
    <source>
        <dbReference type="ARBA" id="ARBA00000085"/>
    </source>
</evidence>
<dbReference type="InterPro" id="IPR003594">
    <property type="entry name" value="HATPase_dom"/>
</dbReference>
<feature type="transmembrane region" description="Helical" evidence="9">
    <location>
        <begin position="82"/>
        <end position="98"/>
    </location>
</feature>
<evidence type="ECO:0000313" key="13">
    <source>
        <dbReference type="Proteomes" id="UP001500002"/>
    </source>
</evidence>
<evidence type="ECO:0000256" key="6">
    <source>
        <dbReference type="ARBA" id="ARBA00022777"/>
    </source>
</evidence>
<feature type="transmembrane region" description="Helical" evidence="9">
    <location>
        <begin position="56"/>
        <end position="75"/>
    </location>
</feature>
<feature type="transmembrane region" description="Helical" evidence="9">
    <location>
        <begin position="254"/>
        <end position="276"/>
    </location>
</feature>
<evidence type="ECO:0000256" key="9">
    <source>
        <dbReference type="SAM" id="Phobius"/>
    </source>
</evidence>
<feature type="transmembrane region" description="Helical" evidence="9">
    <location>
        <begin position="145"/>
        <end position="164"/>
    </location>
</feature>
<dbReference type="RefSeq" id="WP_344295656.1">
    <property type="nucleotide sequence ID" value="NZ_BAAANJ010000006.1"/>
</dbReference>
<dbReference type="Pfam" id="PF02518">
    <property type="entry name" value="HATPase_c"/>
    <property type="match status" value="1"/>
</dbReference>
<dbReference type="Gene3D" id="3.30.565.10">
    <property type="entry name" value="Histidine kinase-like ATPase, C-terminal domain"/>
    <property type="match status" value="1"/>
</dbReference>
<feature type="transmembrane region" description="Helical" evidence="9">
    <location>
        <begin position="193"/>
        <end position="212"/>
    </location>
</feature>
<dbReference type="SUPFAM" id="SSF55874">
    <property type="entry name" value="ATPase domain of HSP90 chaperone/DNA topoisomerase II/histidine kinase"/>
    <property type="match status" value="1"/>
</dbReference>
<dbReference type="InterPro" id="IPR011712">
    <property type="entry name" value="Sig_transdc_His_kin_sub3_dim/P"/>
</dbReference>
<gene>
    <name evidence="12" type="ORF">GCM10009749_18840</name>
</gene>
<organism evidence="12 13">
    <name type="scientific">Agromyces neolithicus</name>
    <dbReference type="NCBI Taxonomy" id="269420"/>
    <lineage>
        <taxon>Bacteria</taxon>
        <taxon>Bacillati</taxon>
        <taxon>Actinomycetota</taxon>
        <taxon>Actinomycetes</taxon>
        <taxon>Micrococcales</taxon>
        <taxon>Microbacteriaceae</taxon>
        <taxon>Agromyces</taxon>
    </lineage>
</organism>
<keyword evidence="9" id="KW-0812">Transmembrane</keyword>